<evidence type="ECO:0000313" key="2">
    <source>
        <dbReference type="EMBL" id="KAF2751312.1"/>
    </source>
</evidence>
<keyword evidence="3" id="KW-1185">Reference proteome</keyword>
<gene>
    <name evidence="2" type="ORF">M011DRAFT_473806</name>
</gene>
<feature type="region of interest" description="Disordered" evidence="1">
    <location>
        <begin position="425"/>
        <end position="459"/>
    </location>
</feature>
<protein>
    <submittedName>
        <fullName evidence="2">Uncharacterized protein</fullName>
    </submittedName>
</protein>
<feature type="compositionally biased region" description="Polar residues" evidence="1">
    <location>
        <begin position="11"/>
        <end position="21"/>
    </location>
</feature>
<feature type="compositionally biased region" description="Gly residues" evidence="1">
    <location>
        <begin position="449"/>
        <end position="459"/>
    </location>
</feature>
<feature type="region of interest" description="Disordered" evidence="1">
    <location>
        <begin position="347"/>
        <end position="371"/>
    </location>
</feature>
<dbReference type="OrthoDB" id="5423707at2759"/>
<dbReference type="Pfam" id="PF08297">
    <property type="entry name" value="U3_snoRNA_assoc"/>
    <property type="match status" value="1"/>
</dbReference>
<organism evidence="2 3">
    <name type="scientific">Sporormia fimetaria CBS 119925</name>
    <dbReference type="NCBI Taxonomy" id="1340428"/>
    <lineage>
        <taxon>Eukaryota</taxon>
        <taxon>Fungi</taxon>
        <taxon>Dikarya</taxon>
        <taxon>Ascomycota</taxon>
        <taxon>Pezizomycotina</taxon>
        <taxon>Dothideomycetes</taxon>
        <taxon>Pleosporomycetidae</taxon>
        <taxon>Pleosporales</taxon>
        <taxon>Sporormiaceae</taxon>
        <taxon>Sporormia</taxon>
    </lineage>
</organism>
<evidence type="ECO:0000256" key="1">
    <source>
        <dbReference type="SAM" id="MobiDB-lite"/>
    </source>
</evidence>
<feature type="compositionally biased region" description="Polar residues" evidence="1">
    <location>
        <begin position="32"/>
        <end position="46"/>
    </location>
</feature>
<dbReference type="GO" id="GO:0006364">
    <property type="term" value="P:rRNA processing"/>
    <property type="evidence" value="ECO:0007669"/>
    <property type="project" value="InterPro"/>
</dbReference>
<accession>A0A6A6VL20</accession>
<dbReference type="EMBL" id="MU006562">
    <property type="protein sequence ID" value="KAF2751312.1"/>
    <property type="molecule type" value="Genomic_DNA"/>
</dbReference>
<feature type="compositionally biased region" description="Polar residues" evidence="1">
    <location>
        <begin position="117"/>
        <end position="126"/>
    </location>
</feature>
<sequence length="459" mass="51149">MFRRVFDTARSYLSRSPSFQKSAHEELDTGPVTRQSLTVEMVTSTRRGPVDSTPRSSARKTKRPFESEETPTGANKRRREVGEKGSALKEVVTESPAPKRTSKRAAGKSATEESTEEPTQTKQPGSAQKKLPLKRRSSPKVVVQKQSSPAVEESKEDAQQAEATEEVTVPESGKKKQTKKQGKKGAKNAVSEEPKEAQKPAPPVNAKIRFGSEEPVETLTLTENVPAVKPPAAEPQDDDYESDSDEAPEEVTASSALTKAKAAEADAARAQKAQQEKEEQKRKERAERVAEEQRAKQKRIAEEQKKQRIREEREAKKQATMDAASRGPALDVDMQNLPALLPDSLLEAVGDTRPPTPPRALTVKDDKEKRKEKLNRHIKFLERGEKRIKDLKRGKLNVHVLEQSNSVLGPKVNKDSRNIREKWLKGRQQEKKKVGKGKMHFSKMERRPVGGGFLRGGDD</sequence>
<evidence type="ECO:0000313" key="3">
    <source>
        <dbReference type="Proteomes" id="UP000799440"/>
    </source>
</evidence>
<proteinExistence type="predicted"/>
<feature type="compositionally biased region" description="Acidic residues" evidence="1">
    <location>
        <begin position="235"/>
        <end position="249"/>
    </location>
</feature>
<dbReference type="Proteomes" id="UP000799440">
    <property type="component" value="Unassembled WGS sequence"/>
</dbReference>
<feature type="compositionally biased region" description="Basic residues" evidence="1">
    <location>
        <begin position="175"/>
        <end position="186"/>
    </location>
</feature>
<reference evidence="2" key="1">
    <citation type="journal article" date="2020" name="Stud. Mycol.">
        <title>101 Dothideomycetes genomes: a test case for predicting lifestyles and emergence of pathogens.</title>
        <authorList>
            <person name="Haridas S."/>
            <person name="Albert R."/>
            <person name="Binder M."/>
            <person name="Bloem J."/>
            <person name="Labutti K."/>
            <person name="Salamov A."/>
            <person name="Andreopoulos B."/>
            <person name="Baker S."/>
            <person name="Barry K."/>
            <person name="Bills G."/>
            <person name="Bluhm B."/>
            <person name="Cannon C."/>
            <person name="Castanera R."/>
            <person name="Culley D."/>
            <person name="Daum C."/>
            <person name="Ezra D."/>
            <person name="Gonzalez J."/>
            <person name="Henrissat B."/>
            <person name="Kuo A."/>
            <person name="Liang C."/>
            <person name="Lipzen A."/>
            <person name="Lutzoni F."/>
            <person name="Magnuson J."/>
            <person name="Mondo S."/>
            <person name="Nolan M."/>
            <person name="Ohm R."/>
            <person name="Pangilinan J."/>
            <person name="Park H.-J."/>
            <person name="Ramirez L."/>
            <person name="Alfaro M."/>
            <person name="Sun H."/>
            <person name="Tritt A."/>
            <person name="Yoshinaga Y."/>
            <person name="Zwiers L.-H."/>
            <person name="Turgeon B."/>
            <person name="Goodwin S."/>
            <person name="Spatafora J."/>
            <person name="Crous P."/>
            <person name="Grigoriev I."/>
        </authorList>
    </citation>
    <scope>NUCLEOTIDE SEQUENCE</scope>
    <source>
        <strain evidence="2">CBS 119925</strain>
    </source>
</reference>
<feature type="compositionally biased region" description="Basic and acidic residues" evidence="1">
    <location>
        <begin position="261"/>
        <end position="319"/>
    </location>
</feature>
<name>A0A6A6VL20_9PLEO</name>
<feature type="compositionally biased region" description="Basic and acidic residues" evidence="1">
    <location>
        <begin position="362"/>
        <end position="371"/>
    </location>
</feature>
<feature type="compositionally biased region" description="Low complexity" evidence="1">
    <location>
        <begin position="139"/>
        <end position="149"/>
    </location>
</feature>
<feature type="region of interest" description="Disordered" evidence="1">
    <location>
        <begin position="1"/>
        <end position="333"/>
    </location>
</feature>
<dbReference type="AlphaFoldDB" id="A0A6A6VL20"/>
<dbReference type="GO" id="GO:0030515">
    <property type="term" value="F:snoRNA binding"/>
    <property type="evidence" value="ECO:0007669"/>
    <property type="project" value="InterPro"/>
</dbReference>
<dbReference type="InterPro" id="IPR013268">
    <property type="entry name" value="UTP16"/>
</dbReference>